<reference evidence="2" key="1">
    <citation type="submission" date="2015-06" db="EMBL/GenBank/DDBJ databases">
        <title>Expansion of signal transduction pathways in fungi by whole-genome duplication.</title>
        <authorList>
            <consortium name="DOE Joint Genome Institute"/>
            <person name="Corrochano L.M."/>
            <person name="Kuo A."/>
            <person name="Marcet-Houben M."/>
            <person name="Polaino S."/>
            <person name="Salamov A."/>
            <person name="Villalobos J.M."/>
            <person name="Alvarez M.I."/>
            <person name="Avalos J."/>
            <person name="Benito E.P."/>
            <person name="Benoit I."/>
            <person name="Burger G."/>
            <person name="Camino L.P."/>
            <person name="Canovas D."/>
            <person name="Cerda-Olmedo E."/>
            <person name="Cheng J.-F."/>
            <person name="Dominguez A."/>
            <person name="Elias M."/>
            <person name="Eslava A.P."/>
            <person name="Glaser F."/>
            <person name="Grimwood J."/>
            <person name="Gutierrez G."/>
            <person name="Heitman J."/>
            <person name="Henrissat B."/>
            <person name="Iturriaga E.A."/>
            <person name="Lang B.F."/>
            <person name="Lavin J.L."/>
            <person name="Lee S."/>
            <person name="Li W."/>
            <person name="Lindquist E."/>
            <person name="Lopez-Garcia S."/>
            <person name="Luque E.M."/>
            <person name="Marcos A.T."/>
            <person name="Martin J."/>
            <person name="McCluskey K."/>
            <person name="Medina H.R."/>
            <person name="Miralles-Duran A."/>
            <person name="Miyazaki A."/>
            <person name="Munoz-Torres E."/>
            <person name="Oguiza J.A."/>
            <person name="Ohm R."/>
            <person name="Olmedo M."/>
            <person name="Orejas M."/>
            <person name="Ortiz-Castellanos L."/>
            <person name="Pisabarro A.G."/>
            <person name="Rodriguez-Romero J."/>
            <person name="Ruiz-Herrera J."/>
            <person name="Ruiz-Vazquez R."/>
            <person name="Sanz C."/>
            <person name="Schackwitz W."/>
            <person name="Schmutz J."/>
            <person name="Shahriari M."/>
            <person name="Shelest E."/>
            <person name="Silva-Franco F."/>
            <person name="Soanes D."/>
            <person name="Syed K."/>
            <person name="Tagua V.G."/>
            <person name="Talbot N.J."/>
            <person name="Thon M."/>
            <person name="De vries R.P."/>
            <person name="Wiebenga A."/>
            <person name="Yadav J.S."/>
            <person name="Braun E.L."/>
            <person name="Baker S."/>
            <person name="Garre V."/>
            <person name="Horwitz B."/>
            <person name="Torres-Martinez S."/>
            <person name="Idnurm A."/>
            <person name="Herrera-Estrella A."/>
            <person name="Gabaldon T."/>
            <person name="Grigoriev I.V."/>
        </authorList>
    </citation>
    <scope>NUCLEOTIDE SEQUENCE [LARGE SCALE GENOMIC DNA]</scope>
    <source>
        <strain evidence="2">NRRL 1555(-)</strain>
    </source>
</reference>
<dbReference type="GeneID" id="28995682"/>
<gene>
    <name evidence="1" type="ORF">PHYBLDRAFT_163330</name>
</gene>
<dbReference type="VEuPathDB" id="FungiDB:PHYBLDRAFT_163330"/>
<sequence length="124" mass="14578">MCVEPKRVNTGLGMMLDTRFLKSIRYCLKLVKLYINYTGYYRVGCSVPWLVNRPKDNEWRKSALMCYLNLKYKLFFLVSELVAINIQHKINTKFAMSIKSPSVKSGDSFSNIYTSRMRFDMVSY</sequence>
<keyword evidence="2" id="KW-1185">Reference proteome</keyword>
<organism evidence="1 2">
    <name type="scientific">Phycomyces blakesleeanus (strain ATCC 8743b / DSM 1359 / FGSC 10004 / NBRC 33097 / NRRL 1555)</name>
    <dbReference type="NCBI Taxonomy" id="763407"/>
    <lineage>
        <taxon>Eukaryota</taxon>
        <taxon>Fungi</taxon>
        <taxon>Fungi incertae sedis</taxon>
        <taxon>Mucoromycota</taxon>
        <taxon>Mucoromycotina</taxon>
        <taxon>Mucoromycetes</taxon>
        <taxon>Mucorales</taxon>
        <taxon>Phycomycetaceae</taxon>
        <taxon>Phycomyces</taxon>
    </lineage>
</organism>
<dbReference type="Proteomes" id="UP000077315">
    <property type="component" value="Unassembled WGS sequence"/>
</dbReference>
<dbReference type="InParanoid" id="A0A163B4C0"/>
<evidence type="ECO:0000313" key="1">
    <source>
        <dbReference type="EMBL" id="OAD78211.1"/>
    </source>
</evidence>
<proteinExistence type="predicted"/>
<accession>A0A163B4C0</accession>
<dbReference type="RefSeq" id="XP_018296251.1">
    <property type="nucleotide sequence ID" value="XM_018434776.1"/>
</dbReference>
<protein>
    <submittedName>
        <fullName evidence="1">Uncharacterized protein</fullName>
    </submittedName>
</protein>
<dbReference type="EMBL" id="KV440973">
    <property type="protein sequence ID" value="OAD78211.1"/>
    <property type="molecule type" value="Genomic_DNA"/>
</dbReference>
<name>A0A163B4C0_PHYB8</name>
<dbReference type="AlphaFoldDB" id="A0A163B4C0"/>
<evidence type="ECO:0000313" key="2">
    <source>
        <dbReference type="Proteomes" id="UP000077315"/>
    </source>
</evidence>